<reference evidence="1 2" key="1">
    <citation type="submission" date="2006-01" db="EMBL/GenBank/DDBJ databases">
        <authorList>
            <person name="Hagstrom A."/>
            <person name="Ferriera S."/>
            <person name="Johnson J."/>
            <person name="Kravitz S."/>
            <person name="Halpern A."/>
            <person name="Remington K."/>
            <person name="Beeson K."/>
            <person name="Tran B."/>
            <person name="Rogers Y.-H."/>
            <person name="Friedman R."/>
            <person name="Venter J.C."/>
        </authorList>
    </citation>
    <scope>NUCLEOTIDE SEQUENCE [LARGE SCALE GENOMIC DNA]</scope>
    <source>
        <strain evidence="1 2">SKA53</strain>
    </source>
</reference>
<sequence>MSHPVLTQSQLRAGIWEFTVTCTATPDLIASHEGQVLPDLRCTQGSGPDSWRCSLPVPAAILHDGLQTIVIRSADGITIGSLAILSGAALADDIRAEIDLLRCELDLLKAAFRQQHHPKTD</sequence>
<proteinExistence type="predicted"/>
<accession>A3V4R5</accession>
<comment type="caution">
    <text evidence="1">The sequence shown here is derived from an EMBL/GenBank/DDBJ whole genome shotgun (WGS) entry which is preliminary data.</text>
</comment>
<dbReference type="STRING" id="314232.SKA53_13836"/>
<name>A3V4R5_9RHOB</name>
<gene>
    <name evidence="1" type="ORF">SKA53_13836</name>
</gene>
<dbReference type="AlphaFoldDB" id="A3V4R5"/>
<dbReference type="RefSeq" id="WP_007206706.1">
    <property type="nucleotide sequence ID" value="NZ_CH672414.1"/>
</dbReference>
<dbReference type="Proteomes" id="UP000004507">
    <property type="component" value="Unassembled WGS sequence"/>
</dbReference>
<organism evidence="1 2">
    <name type="scientific">Yoonia vestfoldensis SKA53</name>
    <dbReference type="NCBI Taxonomy" id="314232"/>
    <lineage>
        <taxon>Bacteria</taxon>
        <taxon>Pseudomonadati</taxon>
        <taxon>Pseudomonadota</taxon>
        <taxon>Alphaproteobacteria</taxon>
        <taxon>Rhodobacterales</taxon>
        <taxon>Paracoccaceae</taxon>
        <taxon>Yoonia</taxon>
    </lineage>
</organism>
<protein>
    <submittedName>
        <fullName evidence="1">Uncharacterized protein</fullName>
    </submittedName>
</protein>
<dbReference type="eggNOG" id="ENOG5032S9D">
    <property type="taxonomic scope" value="Bacteria"/>
</dbReference>
<evidence type="ECO:0000313" key="1">
    <source>
        <dbReference type="EMBL" id="EAQ06633.1"/>
    </source>
</evidence>
<evidence type="ECO:0000313" key="2">
    <source>
        <dbReference type="Proteomes" id="UP000004507"/>
    </source>
</evidence>
<dbReference type="HOGENOM" id="CLU_159318_0_0_5"/>
<keyword evidence="2" id="KW-1185">Reference proteome</keyword>
<dbReference type="OrthoDB" id="7772846at2"/>
<dbReference type="EMBL" id="AAMS01000004">
    <property type="protein sequence ID" value="EAQ06633.1"/>
    <property type="molecule type" value="Genomic_DNA"/>
</dbReference>